<proteinExistence type="predicted"/>
<dbReference type="EMBL" id="AMYD01002071">
    <property type="protein sequence ID" value="EQB50392.1"/>
    <property type="molecule type" value="Genomic_DNA"/>
</dbReference>
<evidence type="ECO:0000313" key="1">
    <source>
        <dbReference type="EMBL" id="EQB50392.1"/>
    </source>
</evidence>
<comment type="caution">
    <text evidence="1">The sequence shown here is derived from an EMBL/GenBank/DDBJ whole genome shotgun (WGS) entry which is preliminary data.</text>
</comment>
<dbReference type="Proteomes" id="UP000015530">
    <property type="component" value="Unassembled WGS sequence"/>
</dbReference>
<protein>
    <submittedName>
        <fullName evidence="1">Uncharacterized protein</fullName>
    </submittedName>
</protein>
<sequence length="16" mass="1781">MTQSFAGAPNESNWIQ</sequence>
<dbReference type="HOGENOM" id="CLU_3433120_0_0_1"/>
<organism evidence="1 2">
    <name type="scientific">Colletotrichum gloeosporioides (strain Cg-14)</name>
    <name type="common">Anthracnose fungus</name>
    <name type="synonym">Glomerella cingulata</name>
    <dbReference type="NCBI Taxonomy" id="1237896"/>
    <lineage>
        <taxon>Eukaryota</taxon>
        <taxon>Fungi</taxon>
        <taxon>Dikarya</taxon>
        <taxon>Ascomycota</taxon>
        <taxon>Pezizomycotina</taxon>
        <taxon>Sordariomycetes</taxon>
        <taxon>Hypocreomycetidae</taxon>
        <taxon>Glomerellales</taxon>
        <taxon>Glomerellaceae</taxon>
        <taxon>Colletotrichum</taxon>
        <taxon>Colletotrichum gloeosporioides species complex</taxon>
    </lineage>
</organism>
<evidence type="ECO:0000313" key="2">
    <source>
        <dbReference type="Proteomes" id="UP000015530"/>
    </source>
</evidence>
<reference evidence="2" key="1">
    <citation type="journal article" date="2013" name="Mol. Plant Microbe Interact.">
        <title>Global aspects of pacC regulation of pathogenicity genes in Colletotrichum gloeosporioides as revealed by transcriptome analysis.</title>
        <authorList>
            <person name="Alkan N."/>
            <person name="Meng X."/>
            <person name="Friedlander G."/>
            <person name="Reuveni E."/>
            <person name="Sukno S."/>
            <person name="Sherman A."/>
            <person name="Thon M."/>
            <person name="Fluhr R."/>
            <person name="Prusky D."/>
        </authorList>
    </citation>
    <scope>NUCLEOTIDE SEQUENCE [LARGE SCALE GENOMIC DNA]</scope>
    <source>
        <strain evidence="2">Cg-14</strain>
    </source>
</reference>
<name>T0K3U4_COLGC</name>
<dbReference type="AlphaFoldDB" id="T0K3U4"/>
<gene>
    <name evidence="1" type="ORF">CGLO_10176</name>
</gene>
<accession>T0K3U4</accession>